<accession>A0A8S4A0B6</accession>
<dbReference type="SUPFAM" id="SSF52540">
    <property type="entry name" value="P-loop containing nucleoside triphosphate hydrolases"/>
    <property type="match status" value="1"/>
</dbReference>
<dbReference type="InterPro" id="IPR000850">
    <property type="entry name" value="Adenylat/UMP-CMP_kin"/>
</dbReference>
<dbReference type="AlphaFoldDB" id="A0A8S4A0B6"/>
<evidence type="ECO:0000313" key="6">
    <source>
        <dbReference type="Proteomes" id="UP000678393"/>
    </source>
</evidence>
<dbReference type="Gene3D" id="3.40.50.300">
    <property type="entry name" value="P-loop containing nucleotide triphosphate hydrolases"/>
    <property type="match status" value="1"/>
</dbReference>
<dbReference type="CDD" id="cd22967">
    <property type="entry name" value="DD_AK7"/>
    <property type="match status" value="1"/>
</dbReference>
<dbReference type="Gene3D" id="3.40.50.720">
    <property type="entry name" value="NAD(P)-binding Rossmann-like Domain"/>
    <property type="match status" value="1"/>
</dbReference>
<proteinExistence type="predicted"/>
<name>A0A8S4A0B6_9EUPU</name>
<dbReference type="Pfam" id="PF05186">
    <property type="entry name" value="Dpy-30"/>
    <property type="match status" value="1"/>
</dbReference>
<keyword evidence="3" id="KW-0418">Kinase</keyword>
<feature type="non-terminal residue" evidence="5">
    <location>
        <position position="488"/>
    </location>
</feature>
<dbReference type="InterPro" id="IPR047499">
    <property type="entry name" value="DD_AK7"/>
</dbReference>
<evidence type="ECO:0000256" key="2">
    <source>
        <dbReference type="ARBA" id="ARBA00022741"/>
    </source>
</evidence>
<dbReference type="GO" id="GO:0006139">
    <property type="term" value="P:nucleobase-containing compound metabolic process"/>
    <property type="evidence" value="ECO:0007669"/>
    <property type="project" value="InterPro"/>
</dbReference>
<sequence>AAWHNAPYLQCFGDGKNIIPTIHIKDLAAVIQNVVDSRPKVRYIIAKDEAQSTQEDIVKAISQNLGSKRVKYISKEEALLCKDIEQADFDMVLVNLRMDAVFVKESMHINWVSEAGIVENIQSLIKEYKISRSLQPLRAVILGPPASGKTTVTKQLCDFYKLHHILIKEIIDEGLKNLKAKTRRQESENMEEEDEETGIQEAQELLDQINESKENNGGRIEDHFVINFLRDKLTSMPCQNQGFILDGYPKTIAQAKELFTVSPEGDEEPSSEESVKFNTLIMPEFVISLEASDDFLKHRVMNLSESVVADTHNTEKELLRRLAEYRAVNTDDDSVLSYFDELEFLPEKIDVTKDTSEMMKDTVEKIKKIFGNTRNYGLTPEELEKNIQTEMEIKIKKEAEEKAEREKQEAEELQERKRRQEEWSQRLTEVKREEFELLEAQSIPLRNYLMKHVMPTLTQALIDCCKTRPEDPIDYLAEYLFQHNPQVD</sequence>
<keyword evidence="2" id="KW-0547">Nucleotide-binding</keyword>
<keyword evidence="6" id="KW-1185">Reference proteome</keyword>
<dbReference type="Proteomes" id="UP000678393">
    <property type="component" value="Unassembled WGS sequence"/>
</dbReference>
<organism evidence="5 6">
    <name type="scientific">Candidula unifasciata</name>
    <dbReference type="NCBI Taxonomy" id="100452"/>
    <lineage>
        <taxon>Eukaryota</taxon>
        <taxon>Metazoa</taxon>
        <taxon>Spiralia</taxon>
        <taxon>Lophotrochozoa</taxon>
        <taxon>Mollusca</taxon>
        <taxon>Gastropoda</taxon>
        <taxon>Heterobranchia</taxon>
        <taxon>Euthyneura</taxon>
        <taxon>Panpulmonata</taxon>
        <taxon>Eupulmonata</taxon>
        <taxon>Stylommatophora</taxon>
        <taxon>Helicina</taxon>
        <taxon>Helicoidea</taxon>
        <taxon>Geomitridae</taxon>
        <taxon>Candidula</taxon>
    </lineage>
</organism>
<dbReference type="InterPro" id="IPR007858">
    <property type="entry name" value="Dpy-30_motif"/>
</dbReference>
<reference evidence="5" key="1">
    <citation type="submission" date="2021-04" db="EMBL/GenBank/DDBJ databases">
        <authorList>
            <consortium name="Molecular Ecology Group"/>
        </authorList>
    </citation>
    <scope>NUCLEOTIDE SEQUENCE</scope>
</reference>
<dbReference type="GO" id="GO:0005524">
    <property type="term" value="F:ATP binding"/>
    <property type="evidence" value="ECO:0007669"/>
    <property type="project" value="InterPro"/>
</dbReference>
<dbReference type="InterPro" id="IPR027417">
    <property type="entry name" value="P-loop_NTPase"/>
</dbReference>
<evidence type="ECO:0000256" key="4">
    <source>
        <dbReference type="SAM" id="Coils"/>
    </source>
</evidence>
<dbReference type="Gene3D" id="1.20.890.10">
    <property type="entry name" value="cAMP-dependent protein kinase regulatory subunit, dimerization-anchoring domain"/>
    <property type="match status" value="1"/>
</dbReference>
<gene>
    <name evidence="5" type="ORF">CUNI_LOCUS19456</name>
</gene>
<feature type="coiled-coil region" evidence="4">
    <location>
        <begin position="386"/>
        <end position="433"/>
    </location>
</feature>
<protein>
    <recommendedName>
        <fullName evidence="7">Nucleoside-diphosphate kinase</fullName>
    </recommendedName>
</protein>
<dbReference type="PANTHER" id="PTHR23359">
    <property type="entry name" value="NUCLEOTIDE KINASE"/>
    <property type="match status" value="1"/>
</dbReference>
<dbReference type="EMBL" id="CAJHNH020006579">
    <property type="protein sequence ID" value="CAG5133898.1"/>
    <property type="molecule type" value="Genomic_DNA"/>
</dbReference>
<dbReference type="OrthoDB" id="10262413at2759"/>
<evidence type="ECO:0008006" key="7">
    <source>
        <dbReference type="Google" id="ProtNLM"/>
    </source>
</evidence>
<evidence type="ECO:0000313" key="5">
    <source>
        <dbReference type="EMBL" id="CAG5133898.1"/>
    </source>
</evidence>
<comment type="caution">
    <text evidence="5">The sequence shown here is derived from an EMBL/GenBank/DDBJ whole genome shotgun (WGS) entry which is preliminary data.</text>
</comment>
<evidence type="ECO:0000256" key="1">
    <source>
        <dbReference type="ARBA" id="ARBA00022679"/>
    </source>
</evidence>
<keyword evidence="4" id="KW-0175">Coiled coil</keyword>
<dbReference type="GO" id="GO:0019205">
    <property type="term" value="F:nucleobase-containing compound kinase activity"/>
    <property type="evidence" value="ECO:0007669"/>
    <property type="project" value="InterPro"/>
</dbReference>
<keyword evidence="1" id="KW-0808">Transferase</keyword>
<dbReference type="CDD" id="cd01428">
    <property type="entry name" value="ADK"/>
    <property type="match status" value="1"/>
</dbReference>
<dbReference type="Pfam" id="PF00406">
    <property type="entry name" value="ADK"/>
    <property type="match status" value="1"/>
</dbReference>
<evidence type="ECO:0000256" key="3">
    <source>
        <dbReference type="ARBA" id="ARBA00022777"/>
    </source>
</evidence>